<dbReference type="HOGENOM" id="CLU_016609_2_0_11"/>
<dbReference type="InterPro" id="IPR006073">
    <property type="entry name" value="GTP-bd"/>
</dbReference>
<keyword evidence="2" id="KW-0067">ATP-binding</keyword>
<dbReference type="GO" id="GO:0005829">
    <property type="term" value="C:cytosol"/>
    <property type="evidence" value="ECO:0007669"/>
    <property type="project" value="TreeGrafter"/>
</dbReference>
<dbReference type="PANTHER" id="PTHR42698">
    <property type="entry name" value="GTPASE ERA"/>
    <property type="match status" value="1"/>
</dbReference>
<protein>
    <submittedName>
        <fullName evidence="2">ATP-binding membrane protein</fullName>
    </submittedName>
</protein>
<name>C5BXK6_BEUC1</name>
<dbReference type="AlphaFoldDB" id="C5BXK6"/>
<keyword evidence="3" id="KW-1185">Reference proteome</keyword>
<dbReference type="RefSeq" id="WP_015883129.1">
    <property type="nucleotide sequence ID" value="NC_012669.1"/>
</dbReference>
<dbReference type="GO" id="GO:0043024">
    <property type="term" value="F:ribosomal small subunit binding"/>
    <property type="evidence" value="ECO:0007669"/>
    <property type="project" value="TreeGrafter"/>
</dbReference>
<dbReference type="GO" id="GO:0005524">
    <property type="term" value="F:ATP binding"/>
    <property type="evidence" value="ECO:0007669"/>
    <property type="project" value="UniProtKB-KW"/>
</dbReference>
<dbReference type="Proteomes" id="UP000007962">
    <property type="component" value="Chromosome"/>
</dbReference>
<proteinExistence type="predicted"/>
<keyword evidence="2" id="KW-0547">Nucleotide-binding</keyword>
<sequence>MSTTTTTEEGRRLRARLDELHEILAATRVRLAPDVVARTERDLAGIATRLDLGVDHTVVALVGGTGSGKSSLFNAVSQLEFADVGAKRPTTAQASACVWGEPADALLDFLEVAPTRRIGRESALDADEQAELRGLVLLDLPDHDSIEVGHARQVDRLLPLVDLLVWVVDPQKYADNALHDAYLRELAARQDAMLVVVNQSDTLTPAAFDEVRADVERLLAADGLDEVSVLGASARTGDGVAAVRAVLAEVVARRTMAERTASAEAGAVARRMLAALGAKPREAESAAHVADRLGAVLGVPALASSVAAAHASGGVVLTDVRAPSLARVAAVREAWLARATDGLPDAWAREVRSAVAGPESLRDAASAALADVVVPRPPERGWLARQRRARNEREGAEAAVAYRDAAQRALTRVVADRLVDPAQRVLGELARARTALTSDAHGLSPATAPPASG</sequence>
<evidence type="ECO:0000259" key="1">
    <source>
        <dbReference type="Pfam" id="PF01926"/>
    </source>
</evidence>
<dbReference type="InterPro" id="IPR027417">
    <property type="entry name" value="P-loop_NTPase"/>
</dbReference>
<accession>C5BXK6</accession>
<organism evidence="2 3">
    <name type="scientific">Beutenbergia cavernae (strain ATCC BAA-8 / DSM 12333 / CCUG 43141 / JCM 11478 / NBRC 16432 / NCIMB 13614 / HKI 0122)</name>
    <dbReference type="NCBI Taxonomy" id="471853"/>
    <lineage>
        <taxon>Bacteria</taxon>
        <taxon>Bacillati</taxon>
        <taxon>Actinomycetota</taxon>
        <taxon>Actinomycetes</taxon>
        <taxon>Micrococcales</taxon>
        <taxon>Beutenbergiaceae</taxon>
        <taxon>Beutenbergia</taxon>
    </lineage>
</organism>
<dbReference type="EMBL" id="CP001618">
    <property type="protein sequence ID" value="ACQ80889.1"/>
    <property type="molecule type" value="Genomic_DNA"/>
</dbReference>
<dbReference type="InterPro" id="IPR005662">
    <property type="entry name" value="GTPase_Era-like"/>
</dbReference>
<dbReference type="GO" id="GO:0019843">
    <property type="term" value="F:rRNA binding"/>
    <property type="evidence" value="ECO:0007669"/>
    <property type="project" value="TreeGrafter"/>
</dbReference>
<gene>
    <name evidence="2" type="ordered locus">Bcav_2644</name>
</gene>
<reference evidence="2 3" key="1">
    <citation type="journal article" date="2009" name="Stand. Genomic Sci.">
        <title>Complete genome sequence of Beutenbergia cavernae type strain (HKI 0122).</title>
        <authorList>
            <person name="Land M."/>
            <person name="Pukall R."/>
            <person name="Abt B."/>
            <person name="Goker M."/>
            <person name="Rohde M."/>
            <person name="Glavina Del Rio T."/>
            <person name="Tice H."/>
            <person name="Copeland A."/>
            <person name="Cheng J.F."/>
            <person name="Lucas S."/>
            <person name="Chen F."/>
            <person name="Nolan M."/>
            <person name="Bruce D."/>
            <person name="Goodwin L."/>
            <person name="Pitluck S."/>
            <person name="Ivanova N."/>
            <person name="Mavromatis K."/>
            <person name="Ovchinnikova G."/>
            <person name="Pati A."/>
            <person name="Chen A."/>
            <person name="Palaniappan K."/>
            <person name="Hauser L."/>
            <person name="Chang Y.J."/>
            <person name="Jefferies C.C."/>
            <person name="Saunders E."/>
            <person name="Brettin T."/>
            <person name="Detter J.C."/>
            <person name="Han C."/>
            <person name="Chain P."/>
            <person name="Bristow J."/>
            <person name="Eisen J.A."/>
            <person name="Markowitz V."/>
            <person name="Hugenholtz P."/>
            <person name="Kyrpides N.C."/>
            <person name="Klenk H.P."/>
            <person name="Lapidus A."/>
        </authorList>
    </citation>
    <scope>NUCLEOTIDE SEQUENCE [LARGE SCALE GENOMIC DNA]</scope>
    <source>
        <strain evidence="3">ATCC BAA-8 / DSM 12333 / NBRC 16432</strain>
    </source>
</reference>
<evidence type="ECO:0000313" key="2">
    <source>
        <dbReference type="EMBL" id="ACQ80889.1"/>
    </source>
</evidence>
<dbReference type="Pfam" id="PF01926">
    <property type="entry name" value="MMR_HSR1"/>
    <property type="match status" value="1"/>
</dbReference>
<evidence type="ECO:0000313" key="3">
    <source>
        <dbReference type="Proteomes" id="UP000007962"/>
    </source>
</evidence>
<dbReference type="KEGG" id="bcv:Bcav_2644"/>
<dbReference type="PANTHER" id="PTHR42698:SF1">
    <property type="entry name" value="GTPASE ERA, MITOCHONDRIAL"/>
    <property type="match status" value="1"/>
</dbReference>
<dbReference type="SUPFAM" id="SSF52540">
    <property type="entry name" value="P-loop containing nucleoside triphosphate hydrolases"/>
    <property type="match status" value="1"/>
</dbReference>
<feature type="domain" description="G" evidence="1">
    <location>
        <begin position="59"/>
        <end position="198"/>
    </location>
</feature>
<dbReference type="STRING" id="471853.Bcav_2644"/>
<dbReference type="eggNOG" id="COG0699">
    <property type="taxonomic scope" value="Bacteria"/>
</dbReference>
<dbReference type="Gene3D" id="3.40.50.300">
    <property type="entry name" value="P-loop containing nucleotide triphosphate hydrolases"/>
    <property type="match status" value="1"/>
</dbReference>
<dbReference type="GO" id="GO:0000028">
    <property type="term" value="P:ribosomal small subunit assembly"/>
    <property type="evidence" value="ECO:0007669"/>
    <property type="project" value="TreeGrafter"/>
</dbReference>
<dbReference type="GO" id="GO:0005525">
    <property type="term" value="F:GTP binding"/>
    <property type="evidence" value="ECO:0007669"/>
    <property type="project" value="InterPro"/>
</dbReference>